<name>A0A6J5X3J9_PRUAR</name>
<evidence type="ECO:0000313" key="3">
    <source>
        <dbReference type="Proteomes" id="UP000507245"/>
    </source>
</evidence>
<dbReference type="EMBL" id="CAEKKB010000004">
    <property type="protein sequence ID" value="CAB4308290.1"/>
    <property type="molecule type" value="Genomic_DNA"/>
</dbReference>
<keyword evidence="3" id="KW-1185">Reference proteome</keyword>
<evidence type="ECO:0000256" key="1">
    <source>
        <dbReference type="SAM" id="MobiDB-lite"/>
    </source>
</evidence>
<organism evidence="2 3">
    <name type="scientific">Prunus armeniaca</name>
    <name type="common">Apricot</name>
    <name type="synonym">Armeniaca vulgaris</name>
    <dbReference type="NCBI Taxonomy" id="36596"/>
    <lineage>
        <taxon>Eukaryota</taxon>
        <taxon>Viridiplantae</taxon>
        <taxon>Streptophyta</taxon>
        <taxon>Embryophyta</taxon>
        <taxon>Tracheophyta</taxon>
        <taxon>Spermatophyta</taxon>
        <taxon>Magnoliopsida</taxon>
        <taxon>eudicotyledons</taxon>
        <taxon>Gunneridae</taxon>
        <taxon>Pentapetalae</taxon>
        <taxon>rosids</taxon>
        <taxon>fabids</taxon>
        <taxon>Rosales</taxon>
        <taxon>Rosaceae</taxon>
        <taxon>Amygdaloideae</taxon>
        <taxon>Amygdaleae</taxon>
        <taxon>Prunus</taxon>
    </lineage>
</organism>
<evidence type="ECO:0000313" key="2">
    <source>
        <dbReference type="EMBL" id="CAB4308290.1"/>
    </source>
</evidence>
<feature type="region of interest" description="Disordered" evidence="1">
    <location>
        <begin position="1"/>
        <end position="22"/>
    </location>
</feature>
<protein>
    <submittedName>
        <fullName evidence="2">Uncharacterized protein</fullName>
    </submittedName>
</protein>
<gene>
    <name evidence="2" type="ORF">ORAREDHAP_LOCUS27563</name>
</gene>
<proteinExistence type="predicted"/>
<dbReference type="AlphaFoldDB" id="A0A6J5X3J9"/>
<sequence length="53" mass="5932">MANRVNNGGDDPPAQQRLLREYTTSGVQCTVVHRIDSNHTTFRNSPNNYPTST</sequence>
<reference evidence="3" key="1">
    <citation type="journal article" date="2020" name="Genome Biol.">
        <title>Gamete binning: chromosome-level and haplotype-resolved genome assembly enabled by high-throughput single-cell sequencing of gamete genomes.</title>
        <authorList>
            <person name="Campoy J.A."/>
            <person name="Sun H."/>
            <person name="Goel M."/>
            <person name="Jiao W.-B."/>
            <person name="Folz-Donahue K."/>
            <person name="Wang N."/>
            <person name="Rubio M."/>
            <person name="Liu C."/>
            <person name="Kukat C."/>
            <person name="Ruiz D."/>
            <person name="Huettel B."/>
            <person name="Schneeberger K."/>
        </authorList>
    </citation>
    <scope>NUCLEOTIDE SEQUENCE [LARGE SCALE GENOMIC DNA]</scope>
    <source>
        <strain evidence="3">cv. Rojo Pasion</strain>
    </source>
</reference>
<dbReference type="Proteomes" id="UP000507245">
    <property type="component" value="Unassembled WGS sequence"/>
</dbReference>
<accession>A0A6J5X3J9</accession>